<proteinExistence type="predicted"/>
<dbReference type="Proteomes" id="UP001273350">
    <property type="component" value="Unassembled WGS sequence"/>
</dbReference>
<gene>
    <name evidence="1" type="ORF">SGQ83_14250</name>
</gene>
<dbReference type="RefSeq" id="WP_230004155.1">
    <property type="nucleotide sequence ID" value="NZ_CP087134.1"/>
</dbReference>
<keyword evidence="2" id="KW-1185">Reference proteome</keyword>
<protein>
    <recommendedName>
        <fullName evidence="3">Lipoprotein</fullName>
    </recommendedName>
</protein>
<accession>A0ABU4RD78</accession>
<evidence type="ECO:0008006" key="3">
    <source>
        <dbReference type="Google" id="ProtNLM"/>
    </source>
</evidence>
<dbReference type="PROSITE" id="PS51257">
    <property type="entry name" value="PROKAR_LIPOPROTEIN"/>
    <property type="match status" value="1"/>
</dbReference>
<reference evidence="1 2" key="1">
    <citation type="submission" date="2023-11" db="EMBL/GenBank/DDBJ databases">
        <title>Unpublished Manusciprt.</title>
        <authorList>
            <person name="Saticioglu I.B."/>
            <person name="Ay H."/>
            <person name="Ajmi N."/>
            <person name="Altun S."/>
            <person name="Duman M."/>
        </authorList>
    </citation>
    <scope>NUCLEOTIDE SEQUENCE [LARGE SCALE GENOMIC DNA]</scope>
    <source>
        <strain evidence="1 2">Fl-318</strain>
    </source>
</reference>
<evidence type="ECO:0000313" key="1">
    <source>
        <dbReference type="EMBL" id="MDX6190520.1"/>
    </source>
</evidence>
<name>A0ABU4RD78_9FLAO</name>
<comment type="caution">
    <text evidence="1">The sequence shown here is derived from an EMBL/GenBank/DDBJ whole genome shotgun (WGS) entry which is preliminary data.</text>
</comment>
<evidence type="ECO:0000313" key="2">
    <source>
        <dbReference type="Proteomes" id="UP001273350"/>
    </source>
</evidence>
<sequence length="225" mass="25591">MKRAKFIVLFAVLLSFFGCEKKVDARPFEEDVINSLFVEIVDSIYMDRRTMLPPPTPRIDFKTNKQDTTGFHKKLKEYWHNQDSIKNSTARILIGVSDLITKISPLETEIILKEINPSGYNYDTLKEAESFKFDLTPFKNNKKFDFQLLSKFPAVNLWDLNDTPNSLPVGAVGFSRIQFNKTKTKGILSASASCGGGKCGRGFLILIENKSGKWKIKKIIPTWLS</sequence>
<dbReference type="EMBL" id="JAWXVI010000007">
    <property type="protein sequence ID" value="MDX6190520.1"/>
    <property type="molecule type" value="Genomic_DNA"/>
</dbReference>
<organism evidence="1 2">
    <name type="scientific">Flavobacterium cupriresistens</name>
    <dbReference type="NCBI Taxonomy" id="2893885"/>
    <lineage>
        <taxon>Bacteria</taxon>
        <taxon>Pseudomonadati</taxon>
        <taxon>Bacteroidota</taxon>
        <taxon>Flavobacteriia</taxon>
        <taxon>Flavobacteriales</taxon>
        <taxon>Flavobacteriaceae</taxon>
        <taxon>Flavobacterium</taxon>
    </lineage>
</organism>